<dbReference type="InterPro" id="IPR001509">
    <property type="entry name" value="Epimerase_deHydtase"/>
</dbReference>
<dbReference type="Gene3D" id="3.90.79.10">
    <property type="entry name" value="Nucleoside Triphosphate Pyrophosphohydrolase"/>
    <property type="match status" value="1"/>
</dbReference>
<dbReference type="AlphaFoldDB" id="U1PPN9"/>
<evidence type="ECO:0000256" key="1">
    <source>
        <dbReference type="ARBA" id="ARBA00007637"/>
    </source>
</evidence>
<sequence length="287" mass="32265">MFIPLPSKATPQVKTHQFTQNAVDSQDLPVYGDGSNIREWIYLKNSCRAVDLALREKVVGEVYTIGSHAEKTNLEGTEAMLDAVGADDDLINFVEDRAGHDQRYALETEENRNTRLGTGIHVRKGSRTNRRTLLGLTMPAKDKPIPPSEWRTIVDNVPLVSVDLIVEHDDGVLLGKRENDPANGEWFVPGGTVLKNEARTEAVHRVAEEELGESVIIDEGLGTYEHFYDTSEIEGVDSKHYLATAYRCHLAHDEPTFSGDDQHSAFEVFHPPFNDLHPYVQQYLDDW</sequence>
<reference evidence="3 4" key="1">
    <citation type="journal article" date="2013" name="PLoS ONE">
        <title>Assembly-driven community genomics of a hypersaline microbial ecosystem.</title>
        <authorList>
            <person name="Podell S."/>
            <person name="Ugalde J.A."/>
            <person name="Narasingarao P."/>
            <person name="Banfield J.F."/>
            <person name="Heidelberg K.B."/>
            <person name="Allen E.E."/>
        </authorList>
    </citation>
    <scope>NUCLEOTIDE SEQUENCE [LARGE SCALE GENOMIC DNA]</scope>
    <source>
        <strain evidence="4">J07HQW2</strain>
    </source>
</reference>
<dbReference type="SUPFAM" id="SSF51735">
    <property type="entry name" value="NAD(P)-binding Rossmann-fold domains"/>
    <property type="match status" value="1"/>
</dbReference>
<dbReference type="eggNOG" id="arCOG01371">
    <property type="taxonomic scope" value="Archaea"/>
</dbReference>
<dbReference type="InterPro" id="IPR000086">
    <property type="entry name" value="NUDIX_hydrolase_dom"/>
</dbReference>
<dbReference type="SUPFAM" id="SSF55811">
    <property type="entry name" value="Nudix"/>
    <property type="match status" value="1"/>
</dbReference>
<comment type="similarity">
    <text evidence="1">Belongs to the NAD(P)-dependent epimerase/dehydratase family.</text>
</comment>
<dbReference type="PANTHER" id="PTHR43000">
    <property type="entry name" value="DTDP-D-GLUCOSE 4,6-DEHYDRATASE-RELATED"/>
    <property type="match status" value="1"/>
</dbReference>
<protein>
    <submittedName>
        <fullName evidence="3">dTDP-D-glucose 4,6-dehydratase</fullName>
    </submittedName>
</protein>
<dbReference type="InterPro" id="IPR036291">
    <property type="entry name" value="NAD(P)-bd_dom_sf"/>
</dbReference>
<organism evidence="3 4">
    <name type="scientific">Haloquadratum walsbyi J07HQW2</name>
    <dbReference type="NCBI Taxonomy" id="1238425"/>
    <lineage>
        <taxon>Archaea</taxon>
        <taxon>Methanobacteriati</taxon>
        <taxon>Methanobacteriota</taxon>
        <taxon>Stenosarchaea group</taxon>
        <taxon>Halobacteria</taxon>
        <taxon>Halobacteriales</taxon>
        <taxon>Haloferacaceae</taxon>
        <taxon>Haloquadratum</taxon>
    </lineage>
</organism>
<dbReference type="CDD" id="cd03430">
    <property type="entry name" value="NUDIX_GDPMH_NudD"/>
    <property type="match status" value="1"/>
</dbReference>
<dbReference type="InterPro" id="IPR015797">
    <property type="entry name" value="NUDIX_hydrolase-like_dom_sf"/>
</dbReference>
<evidence type="ECO:0000259" key="2">
    <source>
        <dbReference type="PROSITE" id="PS51462"/>
    </source>
</evidence>
<dbReference type="Pfam" id="PF01370">
    <property type="entry name" value="Epimerase"/>
    <property type="match status" value="1"/>
</dbReference>
<dbReference type="STRING" id="1238425.J07HQW2_02187"/>
<dbReference type="EMBL" id="KE356561">
    <property type="protein sequence ID" value="ERG95727.1"/>
    <property type="molecule type" value="Genomic_DNA"/>
</dbReference>
<dbReference type="HOGENOM" id="CLU_968413_0_0_2"/>
<accession>U1PPN9</accession>
<proteinExistence type="inferred from homology"/>
<dbReference type="Gene3D" id="3.90.25.10">
    <property type="entry name" value="UDP-galactose 4-epimerase, domain 1"/>
    <property type="match status" value="1"/>
</dbReference>
<name>U1PPN9_9EURY</name>
<evidence type="ECO:0000313" key="3">
    <source>
        <dbReference type="EMBL" id="ERG95727.1"/>
    </source>
</evidence>
<evidence type="ECO:0000313" key="4">
    <source>
        <dbReference type="Proteomes" id="UP000030710"/>
    </source>
</evidence>
<dbReference type="Gene3D" id="3.40.50.720">
    <property type="entry name" value="NAD(P)-binding Rossmann-like Domain"/>
    <property type="match status" value="1"/>
</dbReference>
<dbReference type="PROSITE" id="PS51462">
    <property type="entry name" value="NUDIX"/>
    <property type="match status" value="1"/>
</dbReference>
<dbReference type="Pfam" id="PF00293">
    <property type="entry name" value="NUDIX"/>
    <property type="match status" value="1"/>
</dbReference>
<gene>
    <name evidence="3" type="ORF">J07HQW2_02187</name>
</gene>
<feature type="domain" description="Nudix hydrolase" evidence="2">
    <location>
        <begin position="155"/>
        <end position="287"/>
    </location>
</feature>
<dbReference type="eggNOG" id="arCOG01075">
    <property type="taxonomic scope" value="Archaea"/>
</dbReference>
<dbReference type="Proteomes" id="UP000030710">
    <property type="component" value="Unassembled WGS sequence"/>
</dbReference>